<protein>
    <submittedName>
        <fullName evidence="3">Protein CBG01331</fullName>
    </submittedName>
</protein>
<reference evidence="3 4" key="2">
    <citation type="journal article" date="2011" name="PLoS Genet.">
        <title>Caenorhabditis briggsae recombinant inbred line genotypes reveal inter-strain incompatibility and the evolution of recombination.</title>
        <authorList>
            <person name="Ross J.A."/>
            <person name="Koboldt D.C."/>
            <person name="Staisch J.E."/>
            <person name="Chamberlin H.M."/>
            <person name="Gupta B.P."/>
            <person name="Miller R.D."/>
            <person name="Baird S.E."/>
            <person name="Haag E.S."/>
        </authorList>
    </citation>
    <scope>NUCLEOTIDE SEQUENCE [LARGE SCALE GENOMIC DNA]</scope>
    <source>
        <strain evidence="3 4">AF16</strain>
    </source>
</reference>
<dbReference type="AlphaFoldDB" id="A8WQ57"/>
<evidence type="ECO:0000313" key="5">
    <source>
        <dbReference type="WormBase" id="CBG01331"/>
    </source>
</evidence>
<dbReference type="EMBL" id="HE601256">
    <property type="protein sequence ID" value="CAP22615.2"/>
    <property type="molecule type" value="Genomic_DNA"/>
</dbReference>
<dbReference type="Pfam" id="PF25100">
    <property type="entry name" value="DUF7809"/>
    <property type="match status" value="1"/>
</dbReference>
<dbReference type="HOGENOM" id="CLU_414604_0_0_1"/>
<dbReference type="RefSeq" id="XP_045091806.1">
    <property type="nucleotide sequence ID" value="XM_045236907.1"/>
</dbReference>
<dbReference type="CTD" id="8578082"/>
<dbReference type="KEGG" id="cbr:CBG_01331"/>
<gene>
    <name evidence="3 5" type="ORF">CBG01331</name>
    <name evidence="3" type="ORF">CBG_01331</name>
</gene>
<dbReference type="WormBase" id="CBG01331">
    <property type="protein sequence ID" value="CBP37237"/>
    <property type="gene ID" value="WBGene00024586"/>
</dbReference>
<dbReference type="PANTHER" id="PTHR21447:SF13">
    <property type="entry name" value="RING-TYPE DOMAIN-CONTAINING PROTEIN"/>
    <property type="match status" value="1"/>
</dbReference>
<accession>A8WQ57</accession>
<name>A8WQ57_CAEBR</name>
<reference evidence="3 4" key="1">
    <citation type="journal article" date="2003" name="PLoS Biol.">
        <title>The genome sequence of Caenorhabditis briggsae: a platform for comparative genomics.</title>
        <authorList>
            <person name="Stein L.D."/>
            <person name="Bao Z."/>
            <person name="Blasiar D."/>
            <person name="Blumenthal T."/>
            <person name="Brent M.R."/>
            <person name="Chen N."/>
            <person name="Chinwalla A."/>
            <person name="Clarke L."/>
            <person name="Clee C."/>
            <person name="Coghlan A."/>
            <person name="Coulson A."/>
            <person name="D'Eustachio P."/>
            <person name="Fitch D.H."/>
            <person name="Fulton L.A."/>
            <person name="Fulton R.E."/>
            <person name="Griffiths-Jones S."/>
            <person name="Harris T.W."/>
            <person name="Hillier L.W."/>
            <person name="Kamath R."/>
            <person name="Kuwabara P.E."/>
            <person name="Mardis E.R."/>
            <person name="Marra M.A."/>
            <person name="Miner T.L."/>
            <person name="Minx P."/>
            <person name="Mullikin J.C."/>
            <person name="Plumb R.W."/>
            <person name="Rogers J."/>
            <person name="Schein J.E."/>
            <person name="Sohrmann M."/>
            <person name="Spieth J."/>
            <person name="Stajich J.E."/>
            <person name="Wei C."/>
            <person name="Willey D."/>
            <person name="Wilson R.K."/>
            <person name="Durbin R."/>
            <person name="Waterston R.H."/>
        </authorList>
    </citation>
    <scope>NUCLEOTIDE SEQUENCE [LARGE SCALE GENOMIC DNA]</scope>
    <source>
        <strain evidence="3 4">AF16</strain>
    </source>
</reference>
<dbReference type="Proteomes" id="UP000008549">
    <property type="component" value="Unassembled WGS sequence"/>
</dbReference>
<evidence type="ECO:0000256" key="1">
    <source>
        <dbReference type="SAM" id="MobiDB-lite"/>
    </source>
</evidence>
<feature type="domain" description="DUF7809" evidence="2">
    <location>
        <begin position="89"/>
        <end position="232"/>
    </location>
</feature>
<dbReference type="InterPro" id="IPR056711">
    <property type="entry name" value="DUF7809"/>
</dbReference>
<dbReference type="GO" id="GO:0045087">
    <property type="term" value="P:innate immune response"/>
    <property type="evidence" value="ECO:0000318"/>
    <property type="project" value="GO_Central"/>
</dbReference>
<feature type="compositionally biased region" description="Basic and acidic residues" evidence="1">
    <location>
        <begin position="548"/>
        <end position="569"/>
    </location>
</feature>
<proteinExistence type="predicted"/>
<evidence type="ECO:0000259" key="2">
    <source>
        <dbReference type="Pfam" id="PF25100"/>
    </source>
</evidence>
<keyword evidence="4" id="KW-1185">Reference proteome</keyword>
<evidence type="ECO:0000313" key="3">
    <source>
        <dbReference type="EMBL" id="CAP22615.2"/>
    </source>
</evidence>
<dbReference type="InParanoid" id="A8WQ57"/>
<feature type="region of interest" description="Disordered" evidence="1">
    <location>
        <begin position="532"/>
        <end position="569"/>
    </location>
</feature>
<dbReference type="GeneID" id="8578082"/>
<dbReference type="OMA" id="ERTSSKW"/>
<dbReference type="PANTHER" id="PTHR21447">
    <property type="entry name" value="RING-TYPE DOMAIN-CONTAINING PROTEIN-RELATED"/>
    <property type="match status" value="1"/>
</dbReference>
<evidence type="ECO:0000313" key="4">
    <source>
        <dbReference type="Proteomes" id="UP000008549"/>
    </source>
</evidence>
<feature type="region of interest" description="Disordered" evidence="1">
    <location>
        <begin position="639"/>
        <end position="662"/>
    </location>
</feature>
<sequence length="662" mass="77709">MSDPNLKPSPLLRYFFPAEILKSLQLTPNGYTIPDIRRKLYMNSIGTIDNLAKFKSFPGSDNKFEIGMTVPYNMDTYVYSSMTDADKTFAYKHDFLIFLGQIVSEKVKHSPLFMSLITFYLKNKERELGNGNFELALVDGDVLRQVQGRLDEAFGKLPEISREQFCGRMADMLKSRHDQDIKPLMDVFKEYENQIASLVSQNIYGEYCVWTGTIVEILNEFIGSHPEIFKPSSISKPIDEPDIIRCFVNDETMLIMDYEFELAKTQNRKLAYYELKDLKEMREKIIKTGVYETVMSHKFGTYFLKNAEFVRMSMIQTFRRAVPIPTFDGRHCILASDLLMEIFRDMCSVQNVFQKINQNNWSIVEDCFNDLAGTFNERLGPFFIDTEKSESVRKQCEDYFEKHLGSSRVDMINEVPETGFTLKDVEQNVKYLGLENAFPNIMKFADYAYTIMKKLSGNRTLETSDMLTVLEFCQVNCILPKLPKIERFIHNQGACRRVFYQCSYCLPIMPRALGNPKMRIWVRSRTQEMSKSYFAPNTEDVEQVNRNPEAEKGSSDKRESSEFPKDEKCENFEEFEEELQELIRYYAYEKERTSSKWGKNNRILEKSMKKFGPHELSEENRELFNKQFDRIMNRSDWDIKNCQPDDEGRPWPWFTDKEHKNH</sequence>
<organism evidence="3 4">
    <name type="scientific">Caenorhabditis briggsae</name>
    <dbReference type="NCBI Taxonomy" id="6238"/>
    <lineage>
        <taxon>Eukaryota</taxon>
        <taxon>Metazoa</taxon>
        <taxon>Ecdysozoa</taxon>
        <taxon>Nematoda</taxon>
        <taxon>Chromadorea</taxon>
        <taxon>Rhabditida</taxon>
        <taxon>Rhabditina</taxon>
        <taxon>Rhabditomorpha</taxon>
        <taxon>Rhabditoidea</taxon>
        <taxon>Rhabditidae</taxon>
        <taxon>Peloderinae</taxon>
        <taxon>Caenorhabditis</taxon>
    </lineage>
</organism>